<dbReference type="EMBL" id="CP111026">
    <property type="protein sequence ID" value="WAR27969.1"/>
    <property type="molecule type" value="Genomic_DNA"/>
</dbReference>
<proteinExistence type="predicted"/>
<keyword evidence="2" id="KW-0175">Coiled coil</keyword>
<reference evidence="3" key="1">
    <citation type="submission" date="2022-11" db="EMBL/GenBank/DDBJ databases">
        <title>Centuries of genome instability and evolution in soft-shell clam transmissible cancer (bioRxiv).</title>
        <authorList>
            <person name="Hart S.F.M."/>
            <person name="Yonemitsu M.A."/>
            <person name="Giersch R.M."/>
            <person name="Beal B.F."/>
            <person name="Arriagada G."/>
            <person name="Davis B.W."/>
            <person name="Ostrander E.A."/>
            <person name="Goff S.P."/>
            <person name="Metzger M.J."/>
        </authorList>
    </citation>
    <scope>NUCLEOTIDE SEQUENCE</scope>
    <source>
        <strain evidence="3">MELC-2E11</strain>
        <tissue evidence="3">Siphon/mantle</tissue>
    </source>
</reference>
<keyword evidence="4" id="KW-1185">Reference proteome</keyword>
<feature type="non-terminal residue" evidence="3">
    <location>
        <position position="298"/>
    </location>
</feature>
<dbReference type="PANTHER" id="PTHR11046:SF25">
    <property type="match status" value="1"/>
</dbReference>
<evidence type="ECO:0000313" key="3">
    <source>
        <dbReference type="EMBL" id="WAR27969.1"/>
    </source>
</evidence>
<sequence>MQQDNMFKVITSDWEHDAKVMTYLQVMLPALSELSVKIFVDHLPDGKWDNVTDQLKLKTPSVQKHNKFPESVFGFLDQLLKKKSNVSVISSEAYIMFTANKTQEWLKNKDEASRKELIDYACKSVEKVRKNFKQRKQQIEQRQRELFAQNIERAQQEEARRVAKLEKFTDKILFYGLWQCEDSVDNNLSLINSKTQIIESLKSQLNSRRYVFAQKPKKTDEYKDIYSFSKLVNGQRKPLSVKKLVIQRLVRHAYSVERKSADNNNNNMPLLKGKAIEHKFMVDGEETWYNGTVISQVM</sequence>
<name>A0ABY7G3K1_MYAAR</name>
<dbReference type="InterPro" id="IPR022894">
    <property type="entry name" value="Oligoribonuclease"/>
</dbReference>
<keyword evidence="1" id="KW-0540">Nuclease</keyword>
<evidence type="ECO:0000256" key="2">
    <source>
        <dbReference type="SAM" id="Coils"/>
    </source>
</evidence>
<evidence type="ECO:0000313" key="4">
    <source>
        <dbReference type="Proteomes" id="UP001164746"/>
    </source>
</evidence>
<dbReference type="Proteomes" id="UP001164746">
    <property type="component" value="Chromosome 15"/>
</dbReference>
<protein>
    <submittedName>
        <fullName evidence="3">Uncharacterized protein</fullName>
    </submittedName>
</protein>
<evidence type="ECO:0000256" key="1">
    <source>
        <dbReference type="ARBA" id="ARBA00022722"/>
    </source>
</evidence>
<gene>
    <name evidence="3" type="ORF">MAR_013673</name>
</gene>
<feature type="coiled-coil region" evidence="2">
    <location>
        <begin position="122"/>
        <end position="157"/>
    </location>
</feature>
<organism evidence="3 4">
    <name type="scientific">Mya arenaria</name>
    <name type="common">Soft-shell clam</name>
    <dbReference type="NCBI Taxonomy" id="6604"/>
    <lineage>
        <taxon>Eukaryota</taxon>
        <taxon>Metazoa</taxon>
        <taxon>Spiralia</taxon>
        <taxon>Lophotrochozoa</taxon>
        <taxon>Mollusca</taxon>
        <taxon>Bivalvia</taxon>
        <taxon>Autobranchia</taxon>
        <taxon>Heteroconchia</taxon>
        <taxon>Euheterodonta</taxon>
        <taxon>Imparidentia</taxon>
        <taxon>Neoheterodontei</taxon>
        <taxon>Myida</taxon>
        <taxon>Myoidea</taxon>
        <taxon>Myidae</taxon>
        <taxon>Mya</taxon>
    </lineage>
</organism>
<keyword evidence="1" id="KW-0378">Hydrolase</keyword>
<dbReference type="PANTHER" id="PTHR11046">
    <property type="entry name" value="OLIGORIBONUCLEASE, MITOCHONDRIAL"/>
    <property type="match status" value="1"/>
</dbReference>
<accession>A0ABY7G3K1</accession>